<name>A0A6A6P5P7_9PEZI</name>
<proteinExistence type="predicted"/>
<reference evidence="2" key="1">
    <citation type="journal article" date="2020" name="Stud. Mycol.">
        <title>101 Dothideomycetes genomes: a test case for predicting lifestyles and emergence of pathogens.</title>
        <authorList>
            <person name="Haridas S."/>
            <person name="Albert R."/>
            <person name="Binder M."/>
            <person name="Bloem J."/>
            <person name="Labutti K."/>
            <person name="Salamov A."/>
            <person name="Andreopoulos B."/>
            <person name="Baker S."/>
            <person name="Barry K."/>
            <person name="Bills G."/>
            <person name="Bluhm B."/>
            <person name="Cannon C."/>
            <person name="Castanera R."/>
            <person name="Culley D."/>
            <person name="Daum C."/>
            <person name="Ezra D."/>
            <person name="Gonzalez J."/>
            <person name="Henrissat B."/>
            <person name="Kuo A."/>
            <person name="Liang C."/>
            <person name="Lipzen A."/>
            <person name="Lutzoni F."/>
            <person name="Magnuson J."/>
            <person name="Mondo S."/>
            <person name="Nolan M."/>
            <person name="Ohm R."/>
            <person name="Pangilinan J."/>
            <person name="Park H.-J."/>
            <person name="Ramirez L."/>
            <person name="Alfaro M."/>
            <person name="Sun H."/>
            <person name="Tritt A."/>
            <person name="Yoshinaga Y."/>
            <person name="Zwiers L.-H."/>
            <person name="Turgeon B."/>
            <person name="Goodwin S."/>
            <person name="Spatafora J."/>
            <person name="Crous P."/>
            <person name="Grigoriev I."/>
        </authorList>
    </citation>
    <scope>NUCLEOTIDE SEQUENCE</scope>
    <source>
        <strain evidence="2">ATCC 16933</strain>
    </source>
</reference>
<gene>
    <name evidence="2" type="ORF">BDY21DRAFT_188711</name>
</gene>
<sequence>MWQLVGCARNESHPERGARRPSPPLSPPHGVFVRARLSRRAPPEQIGIARVGRVASS</sequence>
<organism evidence="2 3">
    <name type="scientific">Lineolata rhizophorae</name>
    <dbReference type="NCBI Taxonomy" id="578093"/>
    <lineage>
        <taxon>Eukaryota</taxon>
        <taxon>Fungi</taxon>
        <taxon>Dikarya</taxon>
        <taxon>Ascomycota</taxon>
        <taxon>Pezizomycotina</taxon>
        <taxon>Dothideomycetes</taxon>
        <taxon>Dothideomycetes incertae sedis</taxon>
        <taxon>Lineolatales</taxon>
        <taxon>Lineolataceae</taxon>
        <taxon>Lineolata</taxon>
    </lineage>
</organism>
<protein>
    <submittedName>
        <fullName evidence="2">Uncharacterized protein</fullName>
    </submittedName>
</protein>
<evidence type="ECO:0000313" key="3">
    <source>
        <dbReference type="Proteomes" id="UP000799766"/>
    </source>
</evidence>
<evidence type="ECO:0000256" key="1">
    <source>
        <dbReference type="SAM" id="MobiDB-lite"/>
    </source>
</evidence>
<accession>A0A6A6P5P7</accession>
<dbReference type="Proteomes" id="UP000799766">
    <property type="component" value="Unassembled WGS sequence"/>
</dbReference>
<evidence type="ECO:0000313" key="2">
    <source>
        <dbReference type="EMBL" id="KAF2459316.1"/>
    </source>
</evidence>
<dbReference type="AlphaFoldDB" id="A0A6A6P5P7"/>
<dbReference type="EMBL" id="MU001675">
    <property type="protein sequence ID" value="KAF2459316.1"/>
    <property type="molecule type" value="Genomic_DNA"/>
</dbReference>
<keyword evidence="3" id="KW-1185">Reference proteome</keyword>
<feature type="region of interest" description="Disordered" evidence="1">
    <location>
        <begin position="1"/>
        <end position="38"/>
    </location>
</feature>